<protein>
    <submittedName>
        <fullName evidence="1">Uncharacterized protein</fullName>
    </submittedName>
</protein>
<name>A0A0A9ACF1_ARUDO</name>
<proteinExistence type="predicted"/>
<dbReference type="EMBL" id="GBRH01248556">
    <property type="protein sequence ID" value="JAD49339.1"/>
    <property type="molecule type" value="Transcribed_RNA"/>
</dbReference>
<evidence type="ECO:0000313" key="1">
    <source>
        <dbReference type="EMBL" id="JAD49339.1"/>
    </source>
</evidence>
<dbReference type="AlphaFoldDB" id="A0A0A9ACF1"/>
<organism evidence="1">
    <name type="scientific">Arundo donax</name>
    <name type="common">Giant reed</name>
    <name type="synonym">Donax arundinaceus</name>
    <dbReference type="NCBI Taxonomy" id="35708"/>
    <lineage>
        <taxon>Eukaryota</taxon>
        <taxon>Viridiplantae</taxon>
        <taxon>Streptophyta</taxon>
        <taxon>Embryophyta</taxon>
        <taxon>Tracheophyta</taxon>
        <taxon>Spermatophyta</taxon>
        <taxon>Magnoliopsida</taxon>
        <taxon>Liliopsida</taxon>
        <taxon>Poales</taxon>
        <taxon>Poaceae</taxon>
        <taxon>PACMAD clade</taxon>
        <taxon>Arundinoideae</taxon>
        <taxon>Arundineae</taxon>
        <taxon>Arundo</taxon>
    </lineage>
</organism>
<reference evidence="1" key="1">
    <citation type="submission" date="2014-09" db="EMBL/GenBank/DDBJ databases">
        <authorList>
            <person name="Magalhaes I.L.F."/>
            <person name="Oliveira U."/>
            <person name="Santos F.R."/>
            <person name="Vidigal T.H.D.A."/>
            <person name="Brescovit A.D."/>
            <person name="Santos A.J."/>
        </authorList>
    </citation>
    <scope>NUCLEOTIDE SEQUENCE</scope>
    <source>
        <tissue evidence="1">Shoot tissue taken approximately 20 cm above the soil surface</tissue>
    </source>
</reference>
<reference evidence="1" key="2">
    <citation type="journal article" date="2015" name="Data Brief">
        <title>Shoot transcriptome of the giant reed, Arundo donax.</title>
        <authorList>
            <person name="Barrero R.A."/>
            <person name="Guerrero F.D."/>
            <person name="Moolhuijzen P."/>
            <person name="Goolsby J.A."/>
            <person name="Tidwell J."/>
            <person name="Bellgard S.E."/>
            <person name="Bellgard M.I."/>
        </authorList>
    </citation>
    <scope>NUCLEOTIDE SEQUENCE</scope>
    <source>
        <tissue evidence="1">Shoot tissue taken approximately 20 cm above the soil surface</tissue>
    </source>
</reference>
<sequence>MISEPDVSSSSPDGHN</sequence>
<accession>A0A0A9ACF1</accession>